<protein>
    <recommendedName>
        <fullName evidence="2">Hyaluronan/mRNA-binding protein domain-containing protein</fullName>
    </recommendedName>
</protein>
<feature type="compositionally biased region" description="Acidic residues" evidence="1">
    <location>
        <begin position="87"/>
        <end position="96"/>
    </location>
</feature>
<organism evidence="3 4">
    <name type="scientific">Magnusiomyces paraingens</name>
    <dbReference type="NCBI Taxonomy" id="2606893"/>
    <lineage>
        <taxon>Eukaryota</taxon>
        <taxon>Fungi</taxon>
        <taxon>Dikarya</taxon>
        <taxon>Ascomycota</taxon>
        <taxon>Saccharomycotina</taxon>
        <taxon>Dipodascomycetes</taxon>
        <taxon>Dipodascales</taxon>
        <taxon>Dipodascaceae</taxon>
        <taxon>Magnusiomyces</taxon>
    </lineage>
</organism>
<dbReference type="Pfam" id="PF04774">
    <property type="entry name" value="HABP4_PAI-RBP1"/>
    <property type="match status" value="1"/>
</dbReference>
<feature type="region of interest" description="Disordered" evidence="1">
    <location>
        <begin position="1"/>
        <end position="38"/>
    </location>
</feature>
<dbReference type="OrthoDB" id="2122308at2759"/>
<dbReference type="AlphaFoldDB" id="A0A5E8BTN7"/>
<feature type="region of interest" description="Disordered" evidence="1">
    <location>
        <begin position="58"/>
        <end position="129"/>
    </location>
</feature>
<proteinExistence type="predicted"/>
<sequence>MTRTVRTYSNSSDEPRYFAKAGHSDQNPNSVKKNGHGRCNWGAPGDEVEDVALSGEFNFSNARRRSNSMSRSQQAKEIRPPQFESTMAEEEEELEAFIEASKNTDEAQSTTLVSSPNKKSLEEESFEEE</sequence>
<dbReference type="GeneID" id="43582661"/>
<feature type="compositionally biased region" description="Polar residues" evidence="1">
    <location>
        <begin position="1"/>
        <end position="12"/>
    </location>
</feature>
<keyword evidence="4" id="KW-1185">Reference proteome</keyword>
<dbReference type="EMBL" id="CABVLU010000003">
    <property type="protein sequence ID" value="VVT53979.1"/>
    <property type="molecule type" value="Genomic_DNA"/>
</dbReference>
<gene>
    <name evidence="3" type="ORF">SAPINGB_P003846</name>
</gene>
<feature type="domain" description="Hyaluronan/mRNA-binding protein" evidence="2">
    <location>
        <begin position="16"/>
        <end position="111"/>
    </location>
</feature>
<evidence type="ECO:0000259" key="2">
    <source>
        <dbReference type="Pfam" id="PF04774"/>
    </source>
</evidence>
<evidence type="ECO:0000313" key="4">
    <source>
        <dbReference type="Proteomes" id="UP000398389"/>
    </source>
</evidence>
<dbReference type="InterPro" id="IPR006861">
    <property type="entry name" value="HABP4_PAIRBP1-bd"/>
</dbReference>
<dbReference type="Proteomes" id="UP000398389">
    <property type="component" value="Unassembled WGS sequence"/>
</dbReference>
<name>A0A5E8BTN7_9ASCO</name>
<dbReference type="RefSeq" id="XP_031854452.1">
    <property type="nucleotide sequence ID" value="XM_031998561.1"/>
</dbReference>
<feature type="compositionally biased region" description="Polar residues" evidence="1">
    <location>
        <begin position="106"/>
        <end position="118"/>
    </location>
</feature>
<evidence type="ECO:0000313" key="3">
    <source>
        <dbReference type="EMBL" id="VVT53979.1"/>
    </source>
</evidence>
<accession>A0A5E8BTN7</accession>
<evidence type="ECO:0000256" key="1">
    <source>
        <dbReference type="SAM" id="MobiDB-lite"/>
    </source>
</evidence>
<reference evidence="3 4" key="1">
    <citation type="submission" date="2019-09" db="EMBL/GenBank/DDBJ databases">
        <authorList>
            <person name="Brejova B."/>
        </authorList>
    </citation>
    <scope>NUCLEOTIDE SEQUENCE [LARGE SCALE GENOMIC DNA]</scope>
</reference>